<organism evidence="1 2">
    <name type="scientific">Actinoalloteichus hoggarensis</name>
    <dbReference type="NCBI Taxonomy" id="1470176"/>
    <lineage>
        <taxon>Bacteria</taxon>
        <taxon>Bacillati</taxon>
        <taxon>Actinomycetota</taxon>
        <taxon>Actinomycetes</taxon>
        <taxon>Pseudonocardiales</taxon>
        <taxon>Pseudonocardiaceae</taxon>
        <taxon>Actinoalloteichus</taxon>
    </lineage>
</organism>
<evidence type="ECO:0000313" key="1">
    <source>
        <dbReference type="EMBL" id="ASO22979.1"/>
    </source>
</evidence>
<keyword evidence="2" id="KW-1185">Reference proteome</keyword>
<dbReference type="Pfam" id="PF00085">
    <property type="entry name" value="Thioredoxin"/>
    <property type="match status" value="1"/>
</dbReference>
<gene>
    <name evidence="1" type="ORF">AHOG_26905</name>
</gene>
<name>A0A221WBW3_9PSEU</name>
<dbReference type="SUPFAM" id="SSF52833">
    <property type="entry name" value="Thioredoxin-like"/>
    <property type="match status" value="1"/>
</dbReference>
<dbReference type="InterPro" id="IPR036249">
    <property type="entry name" value="Thioredoxin-like_sf"/>
</dbReference>
<sequence length="175" mass="18380">MAGLAAVLAAVTTALLVGVLHRRAQGRVRVTAEPSEPAPEPSGLPAAVWEALTATATVADPTTRPPSTVTLLQLSTTFCAPCRHTRALLADVAAKSASVRHVDLDVTHRPDLVGALRVHRAPTTIAFDPAGRELFRIGGVPRREALLTALRPHLPAPRSEDPAPPSADQLPDSED</sequence>
<dbReference type="OrthoDB" id="1495530at2"/>
<dbReference type="KEGG" id="ahg:AHOG_26905"/>
<dbReference type="Proteomes" id="UP000204221">
    <property type="component" value="Chromosome"/>
</dbReference>
<dbReference type="CDD" id="cd02947">
    <property type="entry name" value="TRX_family"/>
    <property type="match status" value="1"/>
</dbReference>
<dbReference type="RefSeq" id="WP_093943821.1">
    <property type="nucleotide sequence ID" value="NZ_CP022521.1"/>
</dbReference>
<reference evidence="1 2" key="1">
    <citation type="submission" date="2017-07" db="EMBL/GenBank/DDBJ databases">
        <title>Complete genome sequence of Actinoalloteichus hoggarensis DSM 45943, type strain of Actinoalloteichus hoggarensis.</title>
        <authorList>
            <person name="Ruckert C."/>
            <person name="Nouioui I."/>
            <person name="Willmese J."/>
            <person name="van Wezel G."/>
            <person name="Klenk H.-P."/>
            <person name="Kalinowski J."/>
            <person name="Zotchev S.B."/>
        </authorList>
    </citation>
    <scope>NUCLEOTIDE SEQUENCE [LARGE SCALE GENOMIC DNA]</scope>
    <source>
        <strain evidence="1 2">DSM 45943</strain>
    </source>
</reference>
<evidence type="ECO:0000313" key="2">
    <source>
        <dbReference type="Proteomes" id="UP000204221"/>
    </source>
</evidence>
<dbReference type="AlphaFoldDB" id="A0A221WBW3"/>
<protein>
    <submittedName>
        <fullName evidence="1">Thioredoxin</fullName>
    </submittedName>
</protein>
<dbReference type="EMBL" id="CP022521">
    <property type="protein sequence ID" value="ASO22979.1"/>
    <property type="molecule type" value="Genomic_DNA"/>
</dbReference>
<accession>A0A221WBW3</accession>
<dbReference type="InterPro" id="IPR013766">
    <property type="entry name" value="Thioredoxin_domain"/>
</dbReference>
<proteinExistence type="predicted"/>
<dbReference type="Gene3D" id="3.40.30.10">
    <property type="entry name" value="Glutaredoxin"/>
    <property type="match status" value="1"/>
</dbReference>
<dbReference type="PROSITE" id="PS51352">
    <property type="entry name" value="THIOREDOXIN_2"/>
    <property type="match status" value="1"/>
</dbReference>